<proteinExistence type="predicted"/>
<organism evidence="1 2">
    <name type="scientific">Prunus avium</name>
    <name type="common">Cherry</name>
    <name type="synonym">Cerasus avium</name>
    <dbReference type="NCBI Taxonomy" id="42229"/>
    <lineage>
        <taxon>Eukaryota</taxon>
        <taxon>Viridiplantae</taxon>
        <taxon>Streptophyta</taxon>
        <taxon>Embryophyta</taxon>
        <taxon>Tracheophyta</taxon>
        <taxon>Spermatophyta</taxon>
        <taxon>Magnoliopsida</taxon>
        <taxon>eudicotyledons</taxon>
        <taxon>Gunneridae</taxon>
        <taxon>Pentapetalae</taxon>
        <taxon>rosids</taxon>
        <taxon>fabids</taxon>
        <taxon>Rosales</taxon>
        <taxon>Rosaceae</taxon>
        <taxon>Amygdaloideae</taxon>
        <taxon>Amygdaleae</taxon>
        <taxon>Prunus</taxon>
    </lineage>
</organism>
<gene>
    <name evidence="2" type="primary">LOC110748011</name>
</gene>
<name>A0A6P5RFS4_PRUAV</name>
<reference evidence="2" key="1">
    <citation type="submission" date="2025-08" db="UniProtKB">
        <authorList>
            <consortium name="RefSeq"/>
        </authorList>
    </citation>
    <scope>IDENTIFICATION</scope>
</reference>
<dbReference type="Gramene" id="Pav_sc0000107.1_g070.1.br:mrna">
    <property type="protein sequence ID" value="Pav_sc0000107.1_g070.1.br:CDS:1"/>
    <property type="gene ID" value="Pav_sc0000107.1_g070.1.br"/>
</dbReference>
<evidence type="ECO:0000313" key="2">
    <source>
        <dbReference type="RefSeq" id="XP_021803750.1"/>
    </source>
</evidence>
<accession>A0A6P5RFS4</accession>
<dbReference type="AlphaFoldDB" id="A0A6P5RFS4"/>
<keyword evidence="1" id="KW-1185">Reference proteome</keyword>
<protein>
    <submittedName>
        <fullName evidence="2">Uncharacterized protein LOC110748011</fullName>
    </submittedName>
</protein>
<dbReference type="PANTHER" id="PTHR33325">
    <property type="entry name" value="ZINC FINGER, CCHC-TYPE-RELATED"/>
    <property type="match status" value="1"/>
</dbReference>
<dbReference type="GeneID" id="110748011"/>
<dbReference type="PANTHER" id="PTHR33325:SF11">
    <property type="entry name" value="COLD SHOCK DOMAIN-CONTAINING PROTEIN 4-LIKE"/>
    <property type="match status" value="1"/>
</dbReference>
<dbReference type="Proteomes" id="UP000515124">
    <property type="component" value="Unplaced"/>
</dbReference>
<sequence length="153" mass="17809">MLNLTKLEFVALDISGKNYLTWILDAEIHLNAKDLGNTIKEGNEASLQDRSKAMIFLHHHLHEGLKSEYLGVKDPAILWKNLEEIYDHQKSIILPKVRYDWMHLRLQDFKTVNEYNSAMFKTVSKLRLCGDTVTDEDMLEKTFTTFHASNMLL</sequence>
<evidence type="ECO:0000313" key="1">
    <source>
        <dbReference type="Proteomes" id="UP000515124"/>
    </source>
</evidence>
<dbReference type="RefSeq" id="XP_021803750.1">
    <property type="nucleotide sequence ID" value="XM_021948058.1"/>
</dbReference>
<dbReference type="KEGG" id="pavi:110748011"/>